<organism evidence="2 3">
    <name type="scientific">Vibrio phage vB_VpM-pA2SJ1</name>
    <dbReference type="NCBI Taxonomy" id="3095964"/>
    <lineage>
        <taxon>Viruses</taxon>
        <taxon>Duplodnaviria</taxon>
        <taxon>Heunggongvirae</taxon>
        <taxon>Uroviricota</taxon>
        <taxon>Caudoviricetes</taxon>
    </lineage>
</organism>
<evidence type="ECO:0000313" key="2">
    <source>
        <dbReference type="EMBL" id="WRQ13135.1"/>
    </source>
</evidence>
<evidence type="ECO:0000259" key="1">
    <source>
        <dbReference type="Pfam" id="PF21821"/>
    </source>
</evidence>
<proteinExistence type="predicted"/>
<sequence>MSGFFTINRAPRLGVFAFDAVTNSRTTAKSKMTKIPLESGAEVNDHRIREANTYVIQGGMSNSPLKQNIDDIFSLGIGAASGVVQKGINDTLLNLGLAYTAGSDSVRSPTAAALLLLLKESGEPITVSTGLLTLENMVIETLDIEQNPNTDNGFIFTAQLSEWMYIKSSTNIVQASDLDQSVQEKATSKALIGEAGTETVSDQSWASEAFDSISEWVKDAGVELKESAERLRGSFGGGLL</sequence>
<evidence type="ECO:0000313" key="3">
    <source>
        <dbReference type="Proteomes" id="UP001432163"/>
    </source>
</evidence>
<protein>
    <submittedName>
        <fullName evidence="2">Structural protein</fullName>
    </submittedName>
</protein>
<dbReference type="Proteomes" id="UP001432163">
    <property type="component" value="Segment"/>
</dbReference>
<dbReference type="InterPro" id="IPR048494">
    <property type="entry name" value="Dit-like_N"/>
</dbReference>
<dbReference type="EMBL" id="OR813779">
    <property type="protein sequence ID" value="WRQ13135.1"/>
    <property type="molecule type" value="Genomic_DNA"/>
</dbReference>
<reference evidence="2" key="1">
    <citation type="submission" date="2023-11" db="EMBL/GenBank/DDBJ databases">
        <title>Complete genome sequence of Vibrio virus vB_VpM-pA2SJ1.</title>
        <authorList>
            <person name="Lim S.J."/>
            <person name="Park S.Y."/>
            <person name="Kim J.H."/>
        </authorList>
    </citation>
    <scope>NUCLEOTIDE SEQUENCE</scope>
</reference>
<dbReference type="Pfam" id="PF21821">
    <property type="entry name" value="Dit_like"/>
    <property type="match status" value="1"/>
</dbReference>
<accession>A0AAX4J5Y6</accession>
<name>A0AAX4J5Y6_9CAUD</name>
<feature type="domain" description="Dit-like phage tail protein N-terminal" evidence="1">
    <location>
        <begin position="18"/>
        <end position="171"/>
    </location>
</feature>